<dbReference type="AlphaFoldDB" id="A0A0C3HV65"/>
<dbReference type="Pfam" id="PF00732">
    <property type="entry name" value="GMC_oxred_N"/>
    <property type="match status" value="1"/>
</dbReference>
<dbReference type="PANTHER" id="PTHR11552">
    <property type="entry name" value="GLUCOSE-METHANOL-CHOLINE GMC OXIDOREDUCTASE"/>
    <property type="match status" value="1"/>
</dbReference>
<dbReference type="Pfam" id="PF05199">
    <property type="entry name" value="GMC_oxred_C"/>
    <property type="match status" value="1"/>
</dbReference>
<evidence type="ECO:0000256" key="1">
    <source>
        <dbReference type="ARBA" id="ARBA00001974"/>
    </source>
</evidence>
<dbReference type="EMBL" id="KN832870">
    <property type="protein sequence ID" value="KIN06905.1"/>
    <property type="molecule type" value="Genomic_DNA"/>
</dbReference>
<dbReference type="Gene3D" id="3.30.560.10">
    <property type="entry name" value="Glucose Oxidase, domain 3"/>
    <property type="match status" value="1"/>
</dbReference>
<keyword evidence="8" id="KW-1185">Reference proteome</keyword>
<gene>
    <name evidence="7" type="ORF">OIDMADRAFT_46824</name>
</gene>
<dbReference type="InterPro" id="IPR007867">
    <property type="entry name" value="GMC_OxRtase_C"/>
</dbReference>
<dbReference type="Gene3D" id="3.50.50.60">
    <property type="entry name" value="FAD/NAD(P)-binding domain"/>
    <property type="match status" value="1"/>
</dbReference>
<dbReference type="PANTHER" id="PTHR11552:SF147">
    <property type="entry name" value="CHOLINE DEHYDROGENASE, MITOCHONDRIAL"/>
    <property type="match status" value="1"/>
</dbReference>
<dbReference type="SUPFAM" id="SSF51905">
    <property type="entry name" value="FAD/NAD(P)-binding domain"/>
    <property type="match status" value="1"/>
</dbReference>
<reference evidence="7 8" key="1">
    <citation type="submission" date="2014-04" db="EMBL/GenBank/DDBJ databases">
        <authorList>
            <consortium name="DOE Joint Genome Institute"/>
            <person name="Kuo A."/>
            <person name="Martino E."/>
            <person name="Perotto S."/>
            <person name="Kohler A."/>
            <person name="Nagy L.G."/>
            <person name="Floudas D."/>
            <person name="Copeland A."/>
            <person name="Barry K.W."/>
            <person name="Cichocki N."/>
            <person name="Veneault-Fourrey C."/>
            <person name="LaButti K."/>
            <person name="Lindquist E.A."/>
            <person name="Lipzen A."/>
            <person name="Lundell T."/>
            <person name="Morin E."/>
            <person name="Murat C."/>
            <person name="Sun H."/>
            <person name="Tunlid A."/>
            <person name="Henrissat B."/>
            <person name="Grigoriev I.V."/>
            <person name="Hibbett D.S."/>
            <person name="Martin F."/>
            <person name="Nordberg H.P."/>
            <person name="Cantor M.N."/>
            <person name="Hua S.X."/>
        </authorList>
    </citation>
    <scope>NUCLEOTIDE SEQUENCE [LARGE SCALE GENOMIC DNA]</scope>
    <source>
        <strain evidence="7 8">Zn</strain>
    </source>
</reference>
<feature type="domain" description="Glucose-methanol-choline oxidoreductase N-terminal" evidence="6">
    <location>
        <begin position="301"/>
        <end position="315"/>
    </location>
</feature>
<proteinExistence type="inferred from homology"/>
<keyword evidence="3" id="KW-0285">Flavoprotein</keyword>
<evidence type="ECO:0000256" key="5">
    <source>
        <dbReference type="PIRSR" id="PIRSR000137-2"/>
    </source>
</evidence>
<evidence type="ECO:0000313" key="8">
    <source>
        <dbReference type="Proteomes" id="UP000054321"/>
    </source>
</evidence>
<evidence type="ECO:0000259" key="6">
    <source>
        <dbReference type="PROSITE" id="PS00624"/>
    </source>
</evidence>
<dbReference type="STRING" id="913774.A0A0C3HV65"/>
<reference evidence="8" key="2">
    <citation type="submission" date="2015-01" db="EMBL/GenBank/DDBJ databases">
        <title>Evolutionary Origins and Diversification of the Mycorrhizal Mutualists.</title>
        <authorList>
            <consortium name="DOE Joint Genome Institute"/>
            <consortium name="Mycorrhizal Genomics Consortium"/>
            <person name="Kohler A."/>
            <person name="Kuo A."/>
            <person name="Nagy L.G."/>
            <person name="Floudas D."/>
            <person name="Copeland A."/>
            <person name="Barry K.W."/>
            <person name="Cichocki N."/>
            <person name="Veneault-Fourrey C."/>
            <person name="LaButti K."/>
            <person name="Lindquist E.A."/>
            <person name="Lipzen A."/>
            <person name="Lundell T."/>
            <person name="Morin E."/>
            <person name="Murat C."/>
            <person name="Riley R."/>
            <person name="Ohm R."/>
            <person name="Sun H."/>
            <person name="Tunlid A."/>
            <person name="Henrissat B."/>
            <person name="Grigoriev I.V."/>
            <person name="Hibbett D.S."/>
            <person name="Martin F."/>
        </authorList>
    </citation>
    <scope>NUCLEOTIDE SEQUENCE [LARGE SCALE GENOMIC DNA]</scope>
    <source>
        <strain evidence="8">Zn</strain>
    </source>
</reference>
<protein>
    <submittedName>
        <fullName evidence="7">GMC oxidoreductase</fullName>
    </submittedName>
</protein>
<dbReference type="PIRSF" id="PIRSF000137">
    <property type="entry name" value="Alcohol_oxidase"/>
    <property type="match status" value="1"/>
</dbReference>
<accession>A0A0C3HV65</accession>
<keyword evidence="4 5" id="KW-0274">FAD</keyword>
<dbReference type="GO" id="GO:0016614">
    <property type="term" value="F:oxidoreductase activity, acting on CH-OH group of donors"/>
    <property type="evidence" value="ECO:0007669"/>
    <property type="project" value="InterPro"/>
</dbReference>
<dbReference type="SUPFAM" id="SSF54373">
    <property type="entry name" value="FAD-linked reductases, C-terminal domain"/>
    <property type="match status" value="1"/>
</dbReference>
<dbReference type="OrthoDB" id="269227at2759"/>
<evidence type="ECO:0000256" key="2">
    <source>
        <dbReference type="ARBA" id="ARBA00010790"/>
    </source>
</evidence>
<dbReference type="GO" id="GO:0050660">
    <property type="term" value="F:flavin adenine dinucleotide binding"/>
    <property type="evidence" value="ECO:0007669"/>
    <property type="project" value="InterPro"/>
</dbReference>
<dbReference type="InParanoid" id="A0A0C3HV65"/>
<dbReference type="Proteomes" id="UP000054321">
    <property type="component" value="Unassembled WGS sequence"/>
</dbReference>
<evidence type="ECO:0000256" key="4">
    <source>
        <dbReference type="ARBA" id="ARBA00022827"/>
    </source>
</evidence>
<dbReference type="InterPro" id="IPR012132">
    <property type="entry name" value="GMC_OxRdtase"/>
</dbReference>
<comment type="similarity">
    <text evidence="2">Belongs to the GMC oxidoreductase family.</text>
</comment>
<comment type="cofactor">
    <cofactor evidence="1 5">
        <name>FAD</name>
        <dbReference type="ChEBI" id="CHEBI:57692"/>
    </cofactor>
</comment>
<organism evidence="7 8">
    <name type="scientific">Oidiodendron maius (strain Zn)</name>
    <dbReference type="NCBI Taxonomy" id="913774"/>
    <lineage>
        <taxon>Eukaryota</taxon>
        <taxon>Fungi</taxon>
        <taxon>Dikarya</taxon>
        <taxon>Ascomycota</taxon>
        <taxon>Pezizomycotina</taxon>
        <taxon>Leotiomycetes</taxon>
        <taxon>Leotiomycetes incertae sedis</taxon>
        <taxon>Myxotrichaceae</taxon>
        <taxon>Oidiodendron</taxon>
    </lineage>
</organism>
<evidence type="ECO:0000256" key="3">
    <source>
        <dbReference type="ARBA" id="ARBA00022630"/>
    </source>
</evidence>
<dbReference type="InterPro" id="IPR000172">
    <property type="entry name" value="GMC_OxRdtase_N"/>
</dbReference>
<name>A0A0C3HV65_OIDMZ</name>
<dbReference type="PROSITE" id="PS00624">
    <property type="entry name" value="GMC_OXRED_2"/>
    <property type="match status" value="1"/>
</dbReference>
<dbReference type="HOGENOM" id="CLU_002865_6_2_1"/>
<evidence type="ECO:0000313" key="7">
    <source>
        <dbReference type="EMBL" id="KIN06905.1"/>
    </source>
</evidence>
<feature type="binding site" evidence="5">
    <location>
        <position position="260"/>
    </location>
    <ligand>
        <name>FAD</name>
        <dbReference type="ChEBI" id="CHEBI:57692"/>
    </ligand>
</feature>
<sequence>MNLNSPHDTFDVIIIGAGTAGSLLAARLSSNPLLRILVLDAGQNRNGDANVRVPGLSRHLLGNPSYDWQFQTAPEPGLNGRVIQQPRGKLWGGSSAINSHALVYPSRSYHDAWSSLLGNDRKEKARWDWDGVRVYYRRFQTLQMPSEDIRRQLKIGIFRSEDAGNEDSEQEQDLGKEDCHGGIQASFPVTPHVLQKAWADAIQDLGYNTLKDPIDGDVLGGSTTANAIDSAKGERSHAGVAFLEPSTKRENLFIRSGVLVEKIQFDENEQDGKLVATTVRYSEGHEDVTVRVRQEVIICAGTFGSPKVLELSGIGQRERLAAAGIRCLRDLPGVGENLQDHLNFGPSVEVHGDIETMDVPARDRGVAEAIKRLYEAGNKGPLAEGSAYSFSYSSLQMFNSQDEEQELAALVDKTLQDTSTAKGLRAQYEIIRRMILDPGEATATVFMTRKQRYTPSSKPAPGNYMTVLAMLSYPFSRGSSHITSASSRISPEIKFNYLQHPLDVELLSRHVIHIGHMLTLPSLSAHLKPDGNTFPDGFPRQAKEVRDIGGYLRQFAATNYHPAGTCAMMSEELGGVVDACLKVYGTANVRVCDASVIPILPRGNILSTVYALAEKGADILKGL</sequence>
<dbReference type="InterPro" id="IPR036188">
    <property type="entry name" value="FAD/NAD-bd_sf"/>
</dbReference>